<dbReference type="AlphaFoldDB" id="A0A923SDE8"/>
<dbReference type="EMBL" id="JACORT010000009">
    <property type="protein sequence ID" value="MBC5785248.1"/>
    <property type="molecule type" value="Genomic_DNA"/>
</dbReference>
<evidence type="ECO:0000256" key="1">
    <source>
        <dbReference type="SAM" id="Phobius"/>
    </source>
</evidence>
<sequence>MEPNACFPSDAAPRQGVRAPVASPLRLTLVALVWGVIGFIHVRGAPLPVAWTAIALSACLGVGILHLAGDDTRWTSMLAAVLLAISPLLRNSWDLPQGPLGDRVMLAKTLVIVCGLLLLSRLSEGRPRAEESPDY</sequence>
<name>A0A923SDE8_9BURK</name>
<keyword evidence="3" id="KW-1185">Reference proteome</keyword>
<dbReference type="RefSeq" id="WP_187077988.1">
    <property type="nucleotide sequence ID" value="NZ_JACORT010000009.1"/>
</dbReference>
<feature type="transmembrane region" description="Helical" evidence="1">
    <location>
        <begin position="24"/>
        <end position="42"/>
    </location>
</feature>
<reference evidence="2" key="1">
    <citation type="submission" date="2020-08" db="EMBL/GenBank/DDBJ databases">
        <title>Ramlibacter sp. USB13 16S ribosomal RNA gene genome sequencing and assembly.</title>
        <authorList>
            <person name="Kang M."/>
        </authorList>
    </citation>
    <scope>NUCLEOTIDE SEQUENCE</scope>
    <source>
        <strain evidence="2">USB13</strain>
    </source>
</reference>
<dbReference type="Proteomes" id="UP000608513">
    <property type="component" value="Unassembled WGS sequence"/>
</dbReference>
<protein>
    <submittedName>
        <fullName evidence="2">Uncharacterized protein</fullName>
    </submittedName>
</protein>
<evidence type="ECO:0000313" key="3">
    <source>
        <dbReference type="Proteomes" id="UP000608513"/>
    </source>
</evidence>
<organism evidence="2 3">
    <name type="scientific">Ramlibacter cellulosilyticus</name>
    <dbReference type="NCBI Taxonomy" id="2764187"/>
    <lineage>
        <taxon>Bacteria</taxon>
        <taxon>Pseudomonadati</taxon>
        <taxon>Pseudomonadota</taxon>
        <taxon>Betaproteobacteria</taxon>
        <taxon>Burkholderiales</taxon>
        <taxon>Comamonadaceae</taxon>
        <taxon>Ramlibacter</taxon>
    </lineage>
</organism>
<keyword evidence="1" id="KW-0812">Transmembrane</keyword>
<feature type="transmembrane region" description="Helical" evidence="1">
    <location>
        <begin position="48"/>
        <end position="67"/>
    </location>
</feature>
<evidence type="ECO:0000313" key="2">
    <source>
        <dbReference type="EMBL" id="MBC5785248.1"/>
    </source>
</evidence>
<keyword evidence="1" id="KW-1133">Transmembrane helix</keyword>
<proteinExistence type="predicted"/>
<keyword evidence="1" id="KW-0472">Membrane</keyword>
<accession>A0A923SDE8</accession>
<gene>
    <name evidence="2" type="ORF">H8N03_20040</name>
</gene>
<comment type="caution">
    <text evidence="2">The sequence shown here is derived from an EMBL/GenBank/DDBJ whole genome shotgun (WGS) entry which is preliminary data.</text>
</comment>